<evidence type="ECO:0000313" key="2">
    <source>
        <dbReference type="EMBL" id="KAK4448664.1"/>
    </source>
</evidence>
<accession>A0AAV9GKH3</accession>
<evidence type="ECO:0008006" key="4">
    <source>
        <dbReference type="Google" id="ProtNLM"/>
    </source>
</evidence>
<evidence type="ECO:0000256" key="1">
    <source>
        <dbReference type="SAM" id="MobiDB-lite"/>
    </source>
</evidence>
<dbReference type="CDD" id="cd09917">
    <property type="entry name" value="F-box_SF"/>
    <property type="match status" value="1"/>
</dbReference>
<dbReference type="EMBL" id="MU865941">
    <property type="protein sequence ID" value="KAK4448664.1"/>
    <property type="molecule type" value="Genomic_DNA"/>
</dbReference>
<organism evidence="2 3">
    <name type="scientific">Podospora aff. communis PSN243</name>
    <dbReference type="NCBI Taxonomy" id="3040156"/>
    <lineage>
        <taxon>Eukaryota</taxon>
        <taxon>Fungi</taxon>
        <taxon>Dikarya</taxon>
        <taxon>Ascomycota</taxon>
        <taxon>Pezizomycotina</taxon>
        <taxon>Sordariomycetes</taxon>
        <taxon>Sordariomycetidae</taxon>
        <taxon>Sordariales</taxon>
        <taxon>Podosporaceae</taxon>
        <taxon>Podospora</taxon>
    </lineage>
</organism>
<evidence type="ECO:0000313" key="3">
    <source>
        <dbReference type="Proteomes" id="UP001321760"/>
    </source>
</evidence>
<reference evidence="2" key="1">
    <citation type="journal article" date="2023" name="Mol. Phylogenet. Evol.">
        <title>Genome-scale phylogeny and comparative genomics of the fungal order Sordariales.</title>
        <authorList>
            <person name="Hensen N."/>
            <person name="Bonometti L."/>
            <person name="Westerberg I."/>
            <person name="Brannstrom I.O."/>
            <person name="Guillou S."/>
            <person name="Cros-Aarteil S."/>
            <person name="Calhoun S."/>
            <person name="Haridas S."/>
            <person name="Kuo A."/>
            <person name="Mondo S."/>
            <person name="Pangilinan J."/>
            <person name="Riley R."/>
            <person name="LaButti K."/>
            <person name="Andreopoulos B."/>
            <person name="Lipzen A."/>
            <person name="Chen C."/>
            <person name="Yan M."/>
            <person name="Daum C."/>
            <person name="Ng V."/>
            <person name="Clum A."/>
            <person name="Steindorff A."/>
            <person name="Ohm R.A."/>
            <person name="Martin F."/>
            <person name="Silar P."/>
            <person name="Natvig D.O."/>
            <person name="Lalanne C."/>
            <person name="Gautier V."/>
            <person name="Ament-Velasquez S.L."/>
            <person name="Kruys A."/>
            <person name="Hutchinson M.I."/>
            <person name="Powell A.J."/>
            <person name="Barry K."/>
            <person name="Miller A.N."/>
            <person name="Grigoriev I.V."/>
            <person name="Debuchy R."/>
            <person name="Gladieux P."/>
            <person name="Hiltunen Thoren M."/>
            <person name="Johannesson H."/>
        </authorList>
    </citation>
    <scope>NUCLEOTIDE SEQUENCE</scope>
    <source>
        <strain evidence="2">PSN243</strain>
    </source>
</reference>
<protein>
    <recommendedName>
        <fullName evidence="4">F-box domain-containing protein</fullName>
    </recommendedName>
</protein>
<proteinExistence type="predicted"/>
<reference evidence="2" key="2">
    <citation type="submission" date="2023-05" db="EMBL/GenBank/DDBJ databases">
        <authorList>
            <consortium name="Lawrence Berkeley National Laboratory"/>
            <person name="Steindorff A."/>
            <person name="Hensen N."/>
            <person name="Bonometti L."/>
            <person name="Westerberg I."/>
            <person name="Brannstrom I.O."/>
            <person name="Guillou S."/>
            <person name="Cros-Aarteil S."/>
            <person name="Calhoun S."/>
            <person name="Haridas S."/>
            <person name="Kuo A."/>
            <person name="Mondo S."/>
            <person name="Pangilinan J."/>
            <person name="Riley R."/>
            <person name="Labutti K."/>
            <person name="Andreopoulos B."/>
            <person name="Lipzen A."/>
            <person name="Chen C."/>
            <person name="Yanf M."/>
            <person name="Daum C."/>
            <person name="Ng V."/>
            <person name="Clum A."/>
            <person name="Ohm R."/>
            <person name="Martin F."/>
            <person name="Silar P."/>
            <person name="Natvig D."/>
            <person name="Lalanne C."/>
            <person name="Gautier V."/>
            <person name="Ament-Velasquez S.L."/>
            <person name="Kruys A."/>
            <person name="Hutchinson M.I."/>
            <person name="Powell A.J."/>
            <person name="Barry K."/>
            <person name="Miller A.N."/>
            <person name="Grigoriev I.V."/>
            <person name="Debuchy R."/>
            <person name="Gladieux P."/>
            <person name="Thoren M.H."/>
            <person name="Johannesson H."/>
        </authorList>
    </citation>
    <scope>NUCLEOTIDE SEQUENCE</scope>
    <source>
        <strain evidence="2">PSN243</strain>
    </source>
</reference>
<name>A0AAV9GKH3_9PEZI</name>
<keyword evidence="3" id="KW-1185">Reference proteome</keyword>
<feature type="region of interest" description="Disordered" evidence="1">
    <location>
        <begin position="314"/>
        <end position="362"/>
    </location>
</feature>
<dbReference type="AlphaFoldDB" id="A0AAV9GKH3"/>
<comment type="caution">
    <text evidence="2">The sequence shown here is derived from an EMBL/GenBank/DDBJ whole genome shotgun (WGS) entry which is preliminary data.</text>
</comment>
<dbReference type="Proteomes" id="UP001321760">
    <property type="component" value="Unassembled WGS sequence"/>
</dbReference>
<sequence length="419" mass="46700">MPSLETIPPETLLQILNYLGPDFFAEDVSRLSVSKRWHEGALRVLYRDLHIPSGKTLVRFTAEPAALRRSQTYTSSVTLRLSKNDPVTEELTTVALATLSSALQACPSLRHFSFTMRPGTEEYLNEQALLPLLDLRSLVSLRFDVAGADAPLNMGLVSNAHICAAINALIIHSPALQRIHVRLNRVCGNLFQIPNSRPATAFRRLEEVIVNLESKRLWTRVIAQAVPCNCNFRDSSPCMKKSGHLEEVEKAAMKMGKRAPNLKMLRSISTDWNAYPSPTVAHDLLGDKWVRLDDGAGWDDKGTEHVKRVYVMMDSDDDDEDFDDDDDMDDEDHEDEDEEEDDTMEGPDEEDLESGDSDESEDEQFHFNMGLTMGMAAGMLTGAMFGRAFGGIPPEVAQVACQAARAVADHYQEDSEVVE</sequence>
<gene>
    <name evidence="2" type="ORF">QBC34DRAFT_464372</name>
</gene>